<gene>
    <name evidence="4" type="ORF">J5W02_02300</name>
</gene>
<keyword evidence="3" id="KW-0732">Signal</keyword>
<accession>A0ABS7DK03</accession>
<keyword evidence="2" id="KW-0812">Transmembrane</keyword>
<feature type="chain" id="PRO_5045052088" evidence="3">
    <location>
        <begin position="28"/>
        <end position="258"/>
    </location>
</feature>
<reference evidence="4 5" key="1">
    <citation type="submission" date="2021-03" db="EMBL/GenBank/DDBJ databases">
        <title>Caproiciproducens sp. nov. isolated from feces of cow.</title>
        <authorList>
            <person name="Choi J.-Y."/>
        </authorList>
    </citation>
    <scope>NUCLEOTIDE SEQUENCE [LARGE SCALE GENOMIC DNA]</scope>
    <source>
        <strain evidence="4 5">AGMB10547</strain>
    </source>
</reference>
<protein>
    <submittedName>
        <fullName evidence="4">LPXTG cell wall anchor domain-containing protein</fullName>
    </submittedName>
</protein>
<evidence type="ECO:0000256" key="1">
    <source>
        <dbReference type="SAM" id="MobiDB-lite"/>
    </source>
</evidence>
<comment type="caution">
    <text evidence="4">The sequence shown here is derived from an EMBL/GenBank/DDBJ whole genome shotgun (WGS) entry which is preliminary data.</text>
</comment>
<feature type="transmembrane region" description="Helical" evidence="2">
    <location>
        <begin position="234"/>
        <end position="252"/>
    </location>
</feature>
<keyword evidence="5" id="KW-1185">Reference proteome</keyword>
<evidence type="ECO:0000313" key="5">
    <source>
        <dbReference type="Proteomes" id="UP000719942"/>
    </source>
</evidence>
<proteinExistence type="predicted"/>
<organism evidence="4 5">
    <name type="scientific">Caproiciproducens faecalis</name>
    <dbReference type="NCBI Taxonomy" id="2820301"/>
    <lineage>
        <taxon>Bacteria</taxon>
        <taxon>Bacillati</taxon>
        <taxon>Bacillota</taxon>
        <taxon>Clostridia</taxon>
        <taxon>Eubacteriales</taxon>
        <taxon>Acutalibacteraceae</taxon>
        <taxon>Caproiciproducens</taxon>
    </lineage>
</organism>
<dbReference type="EMBL" id="JAGFNZ010000001">
    <property type="protein sequence ID" value="MBW7571633.1"/>
    <property type="molecule type" value="Genomic_DNA"/>
</dbReference>
<dbReference type="Proteomes" id="UP000719942">
    <property type="component" value="Unassembled WGS sequence"/>
</dbReference>
<evidence type="ECO:0000313" key="4">
    <source>
        <dbReference type="EMBL" id="MBW7571633.1"/>
    </source>
</evidence>
<keyword evidence="2" id="KW-0472">Membrane</keyword>
<feature type="region of interest" description="Disordered" evidence="1">
    <location>
        <begin position="199"/>
        <end position="228"/>
    </location>
</feature>
<keyword evidence="2" id="KW-1133">Transmembrane helix</keyword>
<feature type="signal peptide" evidence="3">
    <location>
        <begin position="1"/>
        <end position="27"/>
    </location>
</feature>
<evidence type="ECO:0000256" key="2">
    <source>
        <dbReference type="SAM" id="Phobius"/>
    </source>
</evidence>
<evidence type="ECO:0000256" key="3">
    <source>
        <dbReference type="SAM" id="SignalP"/>
    </source>
</evidence>
<dbReference type="RefSeq" id="WP_219964029.1">
    <property type="nucleotide sequence ID" value="NZ_JAGFNZ010000001.1"/>
</dbReference>
<sequence>MQRTKKAAKFFMALLVAALLVPGMVHTKAEGVATGYQNNGQSSGLSITAPDPAADISNLNPGDTKASRLLLTNSGRYNLKVYMKTQIESESAPNGASLADGMLLTVKDGATYLAQGEHFRKASGDDSIFLGTMSPGTSKTLDFSVDLPGEGIGNEYQGSSMQVKWVFTTVYSTTSGGGGGGGGDYAGNVITPTEIIGAESVPTVGTSSEETVSVPDDSTPKASPKTGERSVKPVVFVGTAAGMIAIVAILSLRRRRQS</sequence>
<dbReference type="NCBIfam" id="TIGR01167">
    <property type="entry name" value="LPXTG_anchor"/>
    <property type="match status" value="1"/>
</dbReference>
<name>A0ABS7DK03_9FIRM</name>